<gene>
    <name evidence="2" type="ORF">AVEN_220485_1</name>
    <name evidence="3" type="ORF">AVEN_88321_1</name>
</gene>
<name>A0A4Y2J503_ARAVE</name>
<proteinExistence type="predicted"/>
<accession>A0A4Y2J503</accession>
<dbReference type="EMBL" id="BGPR01003215">
    <property type="protein sequence ID" value="GBM85227.1"/>
    <property type="molecule type" value="Genomic_DNA"/>
</dbReference>
<protein>
    <submittedName>
        <fullName evidence="2">Uncharacterized protein</fullName>
    </submittedName>
</protein>
<comment type="caution">
    <text evidence="2">The sequence shown here is derived from an EMBL/GenBank/DDBJ whole genome shotgun (WGS) entry which is preliminary data.</text>
</comment>
<feature type="region of interest" description="Disordered" evidence="1">
    <location>
        <begin position="62"/>
        <end position="92"/>
    </location>
</feature>
<keyword evidence="4" id="KW-1185">Reference proteome</keyword>
<evidence type="ECO:0000313" key="2">
    <source>
        <dbReference type="EMBL" id="GBM85227.1"/>
    </source>
</evidence>
<evidence type="ECO:0000256" key="1">
    <source>
        <dbReference type="SAM" id="MobiDB-lite"/>
    </source>
</evidence>
<evidence type="ECO:0000313" key="4">
    <source>
        <dbReference type="Proteomes" id="UP000499080"/>
    </source>
</evidence>
<reference evidence="2 4" key="1">
    <citation type="journal article" date="2019" name="Sci. Rep.">
        <title>Orb-weaving spider Araneus ventricosus genome elucidates the spidroin gene catalogue.</title>
        <authorList>
            <person name="Kono N."/>
            <person name="Nakamura H."/>
            <person name="Ohtoshi R."/>
            <person name="Moran D.A.P."/>
            <person name="Shinohara A."/>
            <person name="Yoshida Y."/>
            <person name="Fujiwara M."/>
            <person name="Mori M."/>
            <person name="Tomita M."/>
            <person name="Arakawa K."/>
        </authorList>
    </citation>
    <scope>NUCLEOTIDE SEQUENCE [LARGE SCALE GENOMIC DNA]</scope>
</reference>
<sequence length="131" mass="14554">MQLPNTTGDTLVRNKNLKEDYLAQESVIVVSAEKLIRKSDQEYSESDLNEIEKLAEKLEAATKNQDCTSAEIGHSSPKTQSHDIPLNSSPERDRNFSTNIFFRGEQVVSLPVSPFITQCHGSSLDDLRSGS</sequence>
<dbReference type="EMBL" id="BGPR01043499">
    <property type="protein sequence ID" value="GBO20103.1"/>
    <property type="molecule type" value="Genomic_DNA"/>
</dbReference>
<dbReference type="AlphaFoldDB" id="A0A4Y2J503"/>
<evidence type="ECO:0000313" key="3">
    <source>
        <dbReference type="EMBL" id="GBO20103.1"/>
    </source>
</evidence>
<dbReference type="Proteomes" id="UP000499080">
    <property type="component" value="Unassembled WGS sequence"/>
</dbReference>
<organism evidence="2 4">
    <name type="scientific">Araneus ventricosus</name>
    <name type="common">Orbweaver spider</name>
    <name type="synonym">Epeira ventricosa</name>
    <dbReference type="NCBI Taxonomy" id="182803"/>
    <lineage>
        <taxon>Eukaryota</taxon>
        <taxon>Metazoa</taxon>
        <taxon>Ecdysozoa</taxon>
        <taxon>Arthropoda</taxon>
        <taxon>Chelicerata</taxon>
        <taxon>Arachnida</taxon>
        <taxon>Araneae</taxon>
        <taxon>Araneomorphae</taxon>
        <taxon>Entelegynae</taxon>
        <taxon>Araneoidea</taxon>
        <taxon>Araneidae</taxon>
        <taxon>Araneus</taxon>
    </lineage>
</organism>